<dbReference type="PANTHER" id="PTHR45713">
    <property type="entry name" value="FTP DOMAIN-CONTAINING PROTEIN"/>
    <property type="match status" value="1"/>
</dbReference>
<evidence type="ECO:0000313" key="3">
    <source>
        <dbReference type="RefSeq" id="XP_035659328.1"/>
    </source>
</evidence>
<dbReference type="Gene3D" id="2.60.120.260">
    <property type="entry name" value="Galactose-binding domain-like"/>
    <property type="match status" value="1"/>
</dbReference>
<accession>A0A9J7HH78</accession>
<reference evidence="3" key="2">
    <citation type="submission" date="2025-08" db="UniProtKB">
        <authorList>
            <consortium name="RefSeq"/>
        </authorList>
    </citation>
    <scope>IDENTIFICATION</scope>
    <source>
        <strain evidence="3">S238N-H82</strain>
        <tissue evidence="3">Testes</tissue>
    </source>
</reference>
<dbReference type="AlphaFoldDB" id="A0A9J7HH78"/>
<feature type="domain" description="F5/8 type C" evidence="1">
    <location>
        <begin position="1"/>
        <end position="110"/>
    </location>
</feature>
<dbReference type="PANTHER" id="PTHR45713:SF6">
    <property type="entry name" value="F5_8 TYPE C DOMAIN-CONTAINING PROTEIN"/>
    <property type="match status" value="1"/>
</dbReference>
<dbReference type="InterPro" id="IPR000421">
    <property type="entry name" value="FA58C"/>
</dbReference>
<evidence type="ECO:0000259" key="1">
    <source>
        <dbReference type="PROSITE" id="PS50022"/>
    </source>
</evidence>
<dbReference type="OrthoDB" id="547680at2759"/>
<reference evidence="2" key="1">
    <citation type="journal article" date="2020" name="Nat. Ecol. Evol.">
        <title>Deeply conserved synteny resolves early events in vertebrate evolution.</title>
        <authorList>
            <person name="Simakov O."/>
            <person name="Marletaz F."/>
            <person name="Yue J.X."/>
            <person name="O'Connell B."/>
            <person name="Jenkins J."/>
            <person name="Brandt A."/>
            <person name="Calef R."/>
            <person name="Tung C.H."/>
            <person name="Huang T.K."/>
            <person name="Schmutz J."/>
            <person name="Satoh N."/>
            <person name="Yu J.K."/>
            <person name="Putnam N.H."/>
            <person name="Green R.E."/>
            <person name="Rokhsar D.S."/>
        </authorList>
    </citation>
    <scope>NUCLEOTIDE SEQUENCE [LARGE SCALE GENOMIC DNA]</scope>
    <source>
        <strain evidence="2">S238N-H82</strain>
    </source>
</reference>
<dbReference type="InterPro" id="IPR051941">
    <property type="entry name" value="BG_Antigen-Binding_Lectin"/>
</dbReference>
<protein>
    <submittedName>
        <fullName evidence="3">Uncharacterized protein LOC118404365</fullName>
    </submittedName>
</protein>
<dbReference type="RefSeq" id="XP_035659328.1">
    <property type="nucleotide sequence ID" value="XM_035803435.1"/>
</dbReference>
<dbReference type="GeneID" id="118404365"/>
<dbReference type="Proteomes" id="UP000001554">
    <property type="component" value="Chromosome 17"/>
</dbReference>
<dbReference type="KEGG" id="bfo:118404365"/>
<name>A0A9J7HH78_BRAFL</name>
<dbReference type="Pfam" id="PF22633">
    <property type="entry name" value="F5_F8_type_C_2"/>
    <property type="match status" value="1"/>
</dbReference>
<dbReference type="PROSITE" id="PS50022">
    <property type="entry name" value="FA58C_3"/>
    <property type="match status" value="1"/>
</dbReference>
<dbReference type="SUPFAM" id="SSF49785">
    <property type="entry name" value="Galactose-binding domain-like"/>
    <property type="match status" value="1"/>
</dbReference>
<evidence type="ECO:0000313" key="2">
    <source>
        <dbReference type="Proteomes" id="UP000001554"/>
    </source>
</evidence>
<keyword evidence="2" id="KW-1185">Reference proteome</keyword>
<organism evidence="2 3">
    <name type="scientific">Branchiostoma floridae</name>
    <name type="common">Florida lancelet</name>
    <name type="synonym">Amphioxus</name>
    <dbReference type="NCBI Taxonomy" id="7739"/>
    <lineage>
        <taxon>Eukaryota</taxon>
        <taxon>Metazoa</taxon>
        <taxon>Chordata</taxon>
        <taxon>Cephalochordata</taxon>
        <taxon>Leptocardii</taxon>
        <taxon>Amphioxiformes</taxon>
        <taxon>Branchiostomatidae</taxon>
        <taxon>Branchiostoma</taxon>
    </lineage>
</organism>
<dbReference type="InterPro" id="IPR008979">
    <property type="entry name" value="Galactose-bd-like_sf"/>
</dbReference>
<proteinExistence type="predicted"/>
<sequence length="298" mass="32994">MSTGSCYHSHFDLTNPWLQIELSRAYSISSIVIYNRMDSDSEKINPFNLHLGNSSDVQLNAIYGGDLNFDDLTQWSKTIPIDGVTVQYVGVVLPGSARTLQLCEVEVYTDDEPTESDRRLGSQVAGSDPGVLVFESPTDDRPLGLLANITVEITAGNFPPVTRYTILQVVPDDSLGELTIQCEALSGEENCDPSKTASTEPLELFTESEIFGTTEFTLEEFPAGFAGQDWTAGIDAYLSDDTRLRVNAGTFWGYYTIRLTDHHLTDDGDWSRIAEWRSMIYPTPVQLLKKGSLQMPAL</sequence>
<gene>
    <name evidence="3" type="primary">LOC118404365</name>
</gene>